<dbReference type="AlphaFoldDB" id="A0A165C1Z7"/>
<proteinExistence type="predicted"/>
<protein>
    <submittedName>
        <fullName evidence="1">Uncharacterized protein</fullName>
    </submittedName>
</protein>
<dbReference type="PANTHER" id="PTHR38926:SF72">
    <property type="entry name" value="IM:7136021-RELATED"/>
    <property type="match status" value="1"/>
</dbReference>
<reference evidence="1 2" key="1">
    <citation type="journal article" date="2016" name="Mol. Biol. Evol.">
        <title>Comparative Genomics of Early-Diverging Mushroom-Forming Fungi Provides Insights into the Origins of Lignocellulose Decay Capabilities.</title>
        <authorList>
            <person name="Nagy L.G."/>
            <person name="Riley R."/>
            <person name="Tritt A."/>
            <person name="Adam C."/>
            <person name="Daum C."/>
            <person name="Floudas D."/>
            <person name="Sun H."/>
            <person name="Yadav J.S."/>
            <person name="Pangilinan J."/>
            <person name="Larsson K.H."/>
            <person name="Matsuura K."/>
            <person name="Barry K."/>
            <person name="Labutti K."/>
            <person name="Kuo R."/>
            <person name="Ohm R.A."/>
            <person name="Bhattacharya S.S."/>
            <person name="Shirouzu T."/>
            <person name="Yoshinaga Y."/>
            <person name="Martin F.M."/>
            <person name="Grigoriev I.V."/>
            <person name="Hibbett D.S."/>
        </authorList>
    </citation>
    <scope>NUCLEOTIDE SEQUENCE [LARGE SCALE GENOMIC DNA]</scope>
    <source>
        <strain evidence="1 2">HHB12029</strain>
    </source>
</reference>
<dbReference type="InterPro" id="IPR032675">
    <property type="entry name" value="LRR_dom_sf"/>
</dbReference>
<accession>A0A165C1Z7</accession>
<dbReference type="SUPFAM" id="SSF52047">
    <property type="entry name" value="RNI-like"/>
    <property type="match status" value="1"/>
</dbReference>
<keyword evidence="2" id="KW-1185">Reference proteome</keyword>
<dbReference type="Gene3D" id="3.80.10.10">
    <property type="entry name" value="Ribonuclease Inhibitor"/>
    <property type="match status" value="2"/>
</dbReference>
<organism evidence="1 2">
    <name type="scientific">Exidia glandulosa HHB12029</name>
    <dbReference type="NCBI Taxonomy" id="1314781"/>
    <lineage>
        <taxon>Eukaryota</taxon>
        <taxon>Fungi</taxon>
        <taxon>Dikarya</taxon>
        <taxon>Basidiomycota</taxon>
        <taxon>Agaricomycotina</taxon>
        <taxon>Agaricomycetes</taxon>
        <taxon>Auriculariales</taxon>
        <taxon>Exidiaceae</taxon>
        <taxon>Exidia</taxon>
    </lineage>
</organism>
<dbReference type="Proteomes" id="UP000077266">
    <property type="component" value="Unassembled WGS sequence"/>
</dbReference>
<sequence length="455" mass="51479">MESSPSSSDRSLTLDSLPAELFMDIIDSASGSASDIEEAMFGGDDARLPVELLPFRISSVCRRWRERTLNTPRVWQRIYLSFNRQRLLHAESAAQQIRYLDLILSRAGAAPLHVFVGGAPGTVQDYHRSLLDVLRDILPRVQRLSMWTAMESITHRSIFEELVRPAPLLQYLSVNRDDFVAISDPGFTRISFFYDSPRLSELRLCGVRMSFIDCARYPNLRSLKLSACDFNPAILAHVGHWWPRIEHISLESSSTDSAWPTTMPPMAPLPHLRSIELHSNGMAPMLYRHPQDADVSFMESLQSVGSFENCVLEFFQHSALHLEEFTLRGAYLSQRFVHEVLEPCKHLRALHLQDSTCGEDFWSSWTATPSAAPTLRELSFHECRFPDDAGSPFVAFLRERRPGATTSSKDAGIEALRIAQVPRSMQAHVLTPHDIRLVRPVVPSAIVQVKEIDDF</sequence>
<gene>
    <name evidence="1" type="ORF">EXIGLDRAFT_703457</name>
</gene>
<dbReference type="OrthoDB" id="2878720at2759"/>
<evidence type="ECO:0000313" key="1">
    <source>
        <dbReference type="EMBL" id="KZV81670.1"/>
    </source>
</evidence>
<dbReference type="PANTHER" id="PTHR38926">
    <property type="entry name" value="F-BOX DOMAIN CONTAINING PROTEIN, EXPRESSED"/>
    <property type="match status" value="1"/>
</dbReference>
<evidence type="ECO:0000313" key="2">
    <source>
        <dbReference type="Proteomes" id="UP000077266"/>
    </source>
</evidence>
<dbReference type="EMBL" id="KV426376">
    <property type="protein sequence ID" value="KZV81670.1"/>
    <property type="molecule type" value="Genomic_DNA"/>
</dbReference>
<dbReference type="InParanoid" id="A0A165C1Z7"/>
<name>A0A165C1Z7_EXIGL</name>